<evidence type="ECO:0000313" key="3">
    <source>
        <dbReference type="Proteomes" id="UP000011080"/>
    </source>
</evidence>
<evidence type="ECO:0000313" key="2">
    <source>
        <dbReference type="EMBL" id="ELR50266.1"/>
    </source>
</evidence>
<feature type="compositionally biased region" description="Basic and acidic residues" evidence="1">
    <location>
        <begin position="1"/>
        <end position="13"/>
    </location>
</feature>
<proteinExistence type="predicted"/>
<name>L8I2F4_9CETA</name>
<reference evidence="2 3" key="1">
    <citation type="journal article" date="2012" name="Nat. Genet.">
        <title>The yak genome and adaptation to life at high altitude.</title>
        <authorList>
            <person name="Qiu Q."/>
            <person name="Zhang G."/>
            <person name="Ma T."/>
            <person name="Qian W."/>
            <person name="Wang J."/>
            <person name="Ye Z."/>
            <person name="Cao C."/>
            <person name="Hu Q."/>
            <person name="Kim J."/>
            <person name="Larkin D.M."/>
            <person name="Auvil L."/>
            <person name="Capitanu B."/>
            <person name="Ma J."/>
            <person name="Lewin H.A."/>
            <person name="Qian X."/>
            <person name="Lang Y."/>
            <person name="Zhou R."/>
            <person name="Wang L."/>
            <person name="Wang K."/>
            <person name="Xia J."/>
            <person name="Liao S."/>
            <person name="Pan S."/>
            <person name="Lu X."/>
            <person name="Hou H."/>
            <person name="Wang Y."/>
            <person name="Zang X."/>
            <person name="Yin Y."/>
            <person name="Ma H."/>
            <person name="Zhang J."/>
            <person name="Wang Z."/>
            <person name="Zhang Y."/>
            <person name="Zhang D."/>
            <person name="Yonezawa T."/>
            <person name="Hasegawa M."/>
            <person name="Zhong Y."/>
            <person name="Liu W."/>
            <person name="Zhang Y."/>
            <person name="Huang Z."/>
            <person name="Zhang S."/>
            <person name="Long R."/>
            <person name="Yang H."/>
            <person name="Wang J."/>
            <person name="Lenstra J.A."/>
            <person name="Cooper D.N."/>
            <person name="Wu Y."/>
            <person name="Wang J."/>
            <person name="Shi P."/>
            <person name="Wang J."/>
            <person name="Liu J."/>
        </authorList>
    </citation>
    <scope>NUCLEOTIDE SEQUENCE [LARGE SCALE GENOMIC DNA]</scope>
    <source>
        <strain evidence="3">yakQH1</strain>
    </source>
</reference>
<feature type="non-terminal residue" evidence="2">
    <location>
        <position position="32"/>
    </location>
</feature>
<dbReference type="EMBL" id="JH882230">
    <property type="protein sequence ID" value="ELR50266.1"/>
    <property type="molecule type" value="Genomic_DNA"/>
</dbReference>
<organism evidence="2 3">
    <name type="scientific">Bos mutus</name>
    <name type="common">wild yak</name>
    <dbReference type="NCBI Taxonomy" id="72004"/>
    <lineage>
        <taxon>Eukaryota</taxon>
        <taxon>Metazoa</taxon>
        <taxon>Chordata</taxon>
        <taxon>Craniata</taxon>
        <taxon>Vertebrata</taxon>
        <taxon>Euteleostomi</taxon>
        <taxon>Mammalia</taxon>
        <taxon>Eutheria</taxon>
        <taxon>Laurasiatheria</taxon>
        <taxon>Artiodactyla</taxon>
        <taxon>Ruminantia</taxon>
        <taxon>Pecora</taxon>
        <taxon>Bovidae</taxon>
        <taxon>Bovinae</taxon>
        <taxon>Bos</taxon>
    </lineage>
</organism>
<dbReference type="Proteomes" id="UP000011080">
    <property type="component" value="Unassembled WGS sequence"/>
</dbReference>
<accession>L8I2F4</accession>
<protein>
    <submittedName>
        <fullName evidence="2">Uncharacterized protein</fullName>
    </submittedName>
</protein>
<dbReference type="AlphaFoldDB" id="L8I2F4"/>
<sequence>CSAVKSDTRDSSEHVPPSASHQPAVGTGAVHL</sequence>
<feature type="region of interest" description="Disordered" evidence="1">
    <location>
        <begin position="1"/>
        <end position="32"/>
    </location>
</feature>
<evidence type="ECO:0000256" key="1">
    <source>
        <dbReference type="SAM" id="MobiDB-lite"/>
    </source>
</evidence>
<feature type="non-terminal residue" evidence="2">
    <location>
        <position position="1"/>
    </location>
</feature>
<gene>
    <name evidence="2" type="ORF">M91_18414</name>
</gene>